<dbReference type="Proteomes" id="UP000613160">
    <property type="component" value="Unassembled WGS sequence"/>
</dbReference>
<name>A0A917DIF3_9HYPH</name>
<dbReference type="EMBL" id="BMJJ01000016">
    <property type="protein sequence ID" value="GGD39866.1"/>
    <property type="molecule type" value="Genomic_DNA"/>
</dbReference>
<dbReference type="InterPro" id="IPR007712">
    <property type="entry name" value="RelE/ParE_toxin"/>
</dbReference>
<keyword evidence="1" id="KW-1277">Toxin-antitoxin system</keyword>
<evidence type="ECO:0000256" key="1">
    <source>
        <dbReference type="ARBA" id="ARBA00022649"/>
    </source>
</evidence>
<protein>
    <recommendedName>
        <fullName evidence="5">Type II toxin-antitoxin system RelE/ParE family toxin</fullName>
    </recommendedName>
</protein>
<dbReference type="AlphaFoldDB" id="A0A917DIF3"/>
<keyword evidence="4" id="KW-1185">Reference proteome</keyword>
<dbReference type="InterPro" id="IPR035093">
    <property type="entry name" value="RelE/ParE_toxin_dom_sf"/>
</dbReference>
<dbReference type="Gene3D" id="3.30.2310.20">
    <property type="entry name" value="RelE-like"/>
    <property type="match status" value="1"/>
</dbReference>
<feature type="compositionally biased region" description="Low complexity" evidence="2">
    <location>
        <begin position="57"/>
        <end position="73"/>
    </location>
</feature>
<comment type="caution">
    <text evidence="3">The sequence shown here is derived from an EMBL/GenBank/DDBJ whole genome shotgun (WGS) entry which is preliminary data.</text>
</comment>
<evidence type="ECO:0000313" key="4">
    <source>
        <dbReference type="Proteomes" id="UP000613160"/>
    </source>
</evidence>
<feature type="region of interest" description="Disordered" evidence="2">
    <location>
        <begin position="88"/>
        <end position="108"/>
    </location>
</feature>
<gene>
    <name evidence="3" type="ORF">GCM10011335_48180</name>
</gene>
<sequence>MKLRVSPLAATDIEDIILYIAAENPQAALNVLDAIEQRFAQLLNYPFQGRRGKTSDPASVTSSPASISPSTGSAERRWTCFESCMGSAVSIPRPLSHPDAIRPVNDGN</sequence>
<evidence type="ECO:0000256" key="2">
    <source>
        <dbReference type="SAM" id="MobiDB-lite"/>
    </source>
</evidence>
<reference evidence="3" key="2">
    <citation type="submission" date="2020-09" db="EMBL/GenBank/DDBJ databases">
        <authorList>
            <person name="Sun Q."/>
            <person name="Zhou Y."/>
        </authorList>
    </citation>
    <scope>NUCLEOTIDE SEQUENCE</scope>
    <source>
        <strain evidence="3">CGMCC 1.15493</strain>
    </source>
</reference>
<dbReference type="Pfam" id="PF05016">
    <property type="entry name" value="ParE_toxin"/>
    <property type="match status" value="1"/>
</dbReference>
<organism evidence="3 4">
    <name type="scientific">Aureimonas glaciei</name>
    <dbReference type="NCBI Taxonomy" id="1776957"/>
    <lineage>
        <taxon>Bacteria</taxon>
        <taxon>Pseudomonadati</taxon>
        <taxon>Pseudomonadota</taxon>
        <taxon>Alphaproteobacteria</taxon>
        <taxon>Hyphomicrobiales</taxon>
        <taxon>Aurantimonadaceae</taxon>
        <taxon>Aureimonas</taxon>
    </lineage>
</organism>
<feature type="region of interest" description="Disordered" evidence="2">
    <location>
        <begin position="48"/>
        <end position="75"/>
    </location>
</feature>
<proteinExistence type="predicted"/>
<accession>A0A917DIF3</accession>
<evidence type="ECO:0008006" key="5">
    <source>
        <dbReference type="Google" id="ProtNLM"/>
    </source>
</evidence>
<evidence type="ECO:0000313" key="3">
    <source>
        <dbReference type="EMBL" id="GGD39866.1"/>
    </source>
</evidence>
<reference evidence="3" key="1">
    <citation type="journal article" date="2014" name="Int. J. Syst. Evol. Microbiol.">
        <title>Complete genome sequence of Corynebacterium casei LMG S-19264T (=DSM 44701T), isolated from a smear-ripened cheese.</title>
        <authorList>
            <consortium name="US DOE Joint Genome Institute (JGI-PGF)"/>
            <person name="Walter F."/>
            <person name="Albersmeier A."/>
            <person name="Kalinowski J."/>
            <person name="Ruckert C."/>
        </authorList>
    </citation>
    <scope>NUCLEOTIDE SEQUENCE</scope>
    <source>
        <strain evidence="3">CGMCC 1.15493</strain>
    </source>
</reference>